<accession>A0ACD4DE51</accession>
<organism evidence="1 2">
    <name type="scientific">Rhodococcus sacchari</name>
    <dbReference type="NCBI Taxonomy" id="2962047"/>
    <lineage>
        <taxon>Bacteria</taxon>
        <taxon>Bacillati</taxon>
        <taxon>Actinomycetota</taxon>
        <taxon>Actinomycetes</taxon>
        <taxon>Mycobacteriales</taxon>
        <taxon>Nocardiaceae</taxon>
        <taxon>Rhodococcus</taxon>
    </lineage>
</organism>
<sequence>MPEADETLDRIAARSAFFRVGTGAVDDTWRPTSALRDPAVRDALVAATAERMGVTEARVAASTWFFGYVARLWSVTVGSLADAGRCVRLDPDELLWRDDSGVRLHLADPEFGDTATELLDFQIEPLVEAWSEVVAAGPLWGNTASALIGAGRMIGPEAEPHVAALLSDPRLADAVDPRTGRRRSCCLFYRTPAGGVCGDCVFPTPPEVRPTELA</sequence>
<dbReference type="Proteomes" id="UP001156484">
    <property type="component" value="Chromosome"/>
</dbReference>
<proteinExistence type="predicted"/>
<dbReference type="EMBL" id="CP107551">
    <property type="protein sequence ID" value="UYP18350.1"/>
    <property type="molecule type" value="Genomic_DNA"/>
</dbReference>
<reference evidence="1" key="1">
    <citation type="submission" date="2022-10" db="EMBL/GenBank/DDBJ databases">
        <title>Rhodococcus ferula Z13 complete genome.</title>
        <authorList>
            <person name="Long X."/>
            <person name="Zang M."/>
        </authorList>
    </citation>
    <scope>NUCLEOTIDE SEQUENCE</scope>
    <source>
        <strain evidence="1">Z13</strain>
    </source>
</reference>
<protein>
    <submittedName>
        <fullName evidence="1">(2Fe-2S)-binding protein</fullName>
    </submittedName>
</protein>
<name>A0ACD4DE51_9NOCA</name>
<gene>
    <name evidence="1" type="ORF">OED52_17060</name>
</gene>
<evidence type="ECO:0000313" key="1">
    <source>
        <dbReference type="EMBL" id="UYP18350.1"/>
    </source>
</evidence>
<evidence type="ECO:0000313" key="2">
    <source>
        <dbReference type="Proteomes" id="UP001156484"/>
    </source>
</evidence>
<keyword evidence="2" id="KW-1185">Reference proteome</keyword>